<evidence type="ECO:0000313" key="4">
    <source>
        <dbReference type="Proteomes" id="UP000215703"/>
    </source>
</evidence>
<reference evidence="3 4" key="2">
    <citation type="journal article" date="2017" name="Syst. Appl. Microbiol.">
        <title>Soybeans inoculated with root zone soils of Canadian native legumes harbour diverse and novel Bradyrhizobium spp. that possess agricultural potential.</title>
        <authorList>
            <person name="Bromfield E.S.P."/>
            <person name="Cloutier S."/>
            <person name="Tambong J.T."/>
            <person name="Tran Thi T.V."/>
        </authorList>
    </citation>
    <scope>NUCLEOTIDE SEQUENCE [LARGE SCALE GENOMIC DNA]</scope>
    <source>
        <strain evidence="3 4">OO99</strain>
    </source>
</reference>
<dbReference type="AlphaFoldDB" id="A0A2U8PJB9"/>
<evidence type="ECO:0000256" key="1">
    <source>
        <dbReference type="ARBA" id="ARBA00022729"/>
    </source>
</evidence>
<dbReference type="PANTHER" id="PTHR30222">
    <property type="entry name" value="SPERMIDINE/PUTRESCINE-BINDING PERIPLASMIC PROTEIN"/>
    <property type="match status" value="1"/>
</dbReference>
<dbReference type="PANTHER" id="PTHR30222:SF2">
    <property type="entry name" value="ABC TRANSPORTER SUBSTRATE-BINDING PROTEIN"/>
    <property type="match status" value="1"/>
</dbReference>
<keyword evidence="1" id="KW-0732">Signal</keyword>
<evidence type="ECO:0000313" key="3">
    <source>
        <dbReference type="EMBL" id="AWL97873.1"/>
    </source>
</evidence>
<protein>
    <submittedName>
        <fullName evidence="3">ABC transporter substrate-binding protein</fullName>
    </submittedName>
</protein>
<dbReference type="InterPro" id="IPR006059">
    <property type="entry name" value="SBP"/>
</dbReference>
<dbReference type="KEGG" id="bot:CIT37_03455"/>
<dbReference type="InterPro" id="IPR006311">
    <property type="entry name" value="TAT_signal"/>
</dbReference>
<organism evidence="3 4">
    <name type="scientific">Bradyrhizobium ottawaense</name>
    <dbReference type="NCBI Taxonomy" id="931866"/>
    <lineage>
        <taxon>Bacteria</taxon>
        <taxon>Pseudomonadati</taxon>
        <taxon>Pseudomonadota</taxon>
        <taxon>Alphaproteobacteria</taxon>
        <taxon>Hyphomicrobiales</taxon>
        <taxon>Nitrobacteraceae</taxon>
        <taxon>Bradyrhizobium</taxon>
    </lineage>
</organism>
<dbReference type="CDD" id="cd13589">
    <property type="entry name" value="PBP2_polyamine_RpCGA009"/>
    <property type="match status" value="1"/>
</dbReference>
<sequence length="369" mass="41364">MRHLWVNRRRFMRGMSSVIAVGTLSSVDGPVSAQSSRELRVAFSGGNFGKAIAEAYVKPFQTETGVKVIQITQDIDAAQIATMVHASNITVDVLLMNQVSAFTLAAKGNLEKIDYSIYRQVELEATQHYCKQPFGFGSFVYSMNMIYNTGKFPGDKPRPSTWAEFWDVKKFPGARTLRTGQYGALGPFEEALLADGVPVDALYPMDIDRVFASLDKIKPHIRKWWSTGSEILQMMRDNVADVAQGYDGRAQALIDEGAPIEISRSQAKLAWDNWIIPKGSPNVQSAQKFIELTSRADRQAAFAQLFTLAPSNHSAYKQLPENVARKLATYPEYMASSFAINPKWYLESGPDGLSNMERLIQRWNEWSLR</sequence>
<dbReference type="Proteomes" id="UP000215703">
    <property type="component" value="Chromosome"/>
</dbReference>
<name>A0A2U8PJB9_9BRAD</name>
<dbReference type="Gene3D" id="3.40.190.10">
    <property type="entry name" value="Periplasmic binding protein-like II"/>
    <property type="match status" value="2"/>
</dbReference>
<accession>A0A2U8PJB9</accession>
<dbReference type="PROSITE" id="PS51318">
    <property type="entry name" value="TAT"/>
    <property type="match status" value="1"/>
</dbReference>
<reference evidence="3 4" key="1">
    <citation type="journal article" date="2014" name="Int. J. Syst. Evol. Microbiol.">
        <title>Bradyrhizobium ottawaense sp. nov., a symbiotic nitrogen fixing bacterium from root nodules of soybeans in Canada.</title>
        <authorList>
            <person name="Yu X."/>
            <person name="Cloutier S."/>
            <person name="Tambong J.T."/>
            <person name="Bromfield E.S."/>
        </authorList>
    </citation>
    <scope>NUCLEOTIDE SEQUENCE [LARGE SCALE GENOMIC DNA]</scope>
    <source>
        <strain evidence="3 4">OO99</strain>
    </source>
</reference>
<gene>
    <name evidence="3" type="ORF">CIT37_03455</name>
</gene>
<dbReference type="SUPFAM" id="SSF53850">
    <property type="entry name" value="Periplasmic binding protein-like II"/>
    <property type="match status" value="1"/>
</dbReference>
<dbReference type="EMBL" id="CP029425">
    <property type="protein sequence ID" value="AWL97873.1"/>
    <property type="molecule type" value="Genomic_DNA"/>
</dbReference>
<evidence type="ECO:0000256" key="2">
    <source>
        <dbReference type="ARBA" id="ARBA00022764"/>
    </source>
</evidence>
<proteinExistence type="predicted"/>
<keyword evidence="2" id="KW-0574">Periplasm</keyword>
<dbReference type="Pfam" id="PF13416">
    <property type="entry name" value="SBP_bac_8"/>
    <property type="match status" value="1"/>
</dbReference>